<dbReference type="PROSITE" id="PS50011">
    <property type="entry name" value="PROTEIN_KINASE_DOM"/>
    <property type="match status" value="1"/>
</dbReference>
<proteinExistence type="predicted"/>
<protein>
    <recommendedName>
        <fullName evidence="6">Protein kinase domain-containing protein</fullName>
    </recommendedName>
</protein>
<dbReference type="InParanoid" id="A0A2P6NJA2"/>
<dbReference type="STRING" id="1890364.A0A2P6NJA2"/>
<reference evidence="7 8" key="1">
    <citation type="journal article" date="2018" name="Genome Biol. Evol.">
        <title>Multiple Roots of Fruiting Body Formation in Amoebozoa.</title>
        <authorList>
            <person name="Hillmann F."/>
            <person name="Forbes G."/>
            <person name="Novohradska S."/>
            <person name="Ferling I."/>
            <person name="Riege K."/>
            <person name="Groth M."/>
            <person name="Westermann M."/>
            <person name="Marz M."/>
            <person name="Spaller T."/>
            <person name="Winckler T."/>
            <person name="Schaap P."/>
            <person name="Glockner G."/>
        </authorList>
    </citation>
    <scope>NUCLEOTIDE SEQUENCE [LARGE SCALE GENOMIC DNA]</scope>
    <source>
        <strain evidence="7 8">Jena</strain>
    </source>
</reference>
<evidence type="ECO:0000313" key="7">
    <source>
        <dbReference type="EMBL" id="PRP84009.1"/>
    </source>
</evidence>
<dbReference type="PANTHER" id="PTHR24351">
    <property type="entry name" value="RIBOSOMAL PROTEIN S6 KINASE"/>
    <property type="match status" value="1"/>
</dbReference>
<dbReference type="Proteomes" id="UP000241769">
    <property type="component" value="Unassembled WGS sequence"/>
</dbReference>
<dbReference type="SMART" id="SM00220">
    <property type="entry name" value="S_TKc"/>
    <property type="match status" value="1"/>
</dbReference>
<evidence type="ECO:0000256" key="5">
    <source>
        <dbReference type="ARBA" id="ARBA00022840"/>
    </source>
</evidence>
<dbReference type="EMBL" id="MDYQ01000071">
    <property type="protein sequence ID" value="PRP84009.1"/>
    <property type="molecule type" value="Genomic_DNA"/>
</dbReference>
<keyword evidence="5" id="KW-0067">ATP-binding</keyword>
<feature type="domain" description="Protein kinase" evidence="6">
    <location>
        <begin position="5"/>
        <end position="261"/>
    </location>
</feature>
<dbReference type="GO" id="GO:0004674">
    <property type="term" value="F:protein serine/threonine kinase activity"/>
    <property type="evidence" value="ECO:0007669"/>
    <property type="project" value="UniProtKB-KW"/>
</dbReference>
<keyword evidence="3" id="KW-0547">Nucleotide-binding</keyword>
<evidence type="ECO:0000256" key="2">
    <source>
        <dbReference type="ARBA" id="ARBA00022679"/>
    </source>
</evidence>
<dbReference type="OrthoDB" id="539158at2759"/>
<evidence type="ECO:0000259" key="6">
    <source>
        <dbReference type="PROSITE" id="PS50011"/>
    </source>
</evidence>
<name>A0A2P6NJA2_9EUKA</name>
<accession>A0A2P6NJA2</accession>
<dbReference type="AlphaFoldDB" id="A0A2P6NJA2"/>
<dbReference type="InterPro" id="IPR008271">
    <property type="entry name" value="Ser/Thr_kinase_AS"/>
</dbReference>
<dbReference type="Gene3D" id="1.10.510.10">
    <property type="entry name" value="Transferase(Phosphotransferase) domain 1"/>
    <property type="match status" value="1"/>
</dbReference>
<evidence type="ECO:0000256" key="3">
    <source>
        <dbReference type="ARBA" id="ARBA00022741"/>
    </source>
</evidence>
<organism evidence="7 8">
    <name type="scientific">Planoprotostelium fungivorum</name>
    <dbReference type="NCBI Taxonomy" id="1890364"/>
    <lineage>
        <taxon>Eukaryota</taxon>
        <taxon>Amoebozoa</taxon>
        <taxon>Evosea</taxon>
        <taxon>Variosea</taxon>
        <taxon>Cavosteliida</taxon>
        <taxon>Cavosteliaceae</taxon>
        <taxon>Planoprotostelium</taxon>
    </lineage>
</organism>
<dbReference type="InterPro" id="IPR011009">
    <property type="entry name" value="Kinase-like_dom_sf"/>
</dbReference>
<dbReference type="Pfam" id="PF00069">
    <property type="entry name" value="Pkinase"/>
    <property type="match status" value="1"/>
</dbReference>
<dbReference type="InterPro" id="IPR000719">
    <property type="entry name" value="Prot_kinase_dom"/>
</dbReference>
<keyword evidence="1" id="KW-0723">Serine/threonine-protein kinase</keyword>
<evidence type="ECO:0000256" key="4">
    <source>
        <dbReference type="ARBA" id="ARBA00022777"/>
    </source>
</evidence>
<dbReference type="GO" id="GO:0005524">
    <property type="term" value="F:ATP binding"/>
    <property type="evidence" value="ECO:0007669"/>
    <property type="project" value="UniProtKB-KW"/>
</dbReference>
<gene>
    <name evidence="7" type="ORF">PROFUN_08606</name>
</gene>
<evidence type="ECO:0000256" key="1">
    <source>
        <dbReference type="ARBA" id="ARBA00022527"/>
    </source>
</evidence>
<sequence length="261" mass="29296">MSQRYELLSVLSEGSYGTVFLANDRDADETVAVKVLDSDNGRVALKRIENEVRANVIIHGVRGVAGFRGHYQTPWTTNLVFDVVDGVDLFGLMESRHFRPLSERRVKKIMSTVAVCLSQCHQRGVAHRDIKLENIMIDKSGGALLVDWGLSSFFTFVNGRETLSNDPCGSVLYMPPEIIRGGPIQATKVDAWAMGVTMHCLLFGMFPYSQNEMLRKFQHTCIPLPDDDGQVRVSRETRHKMSQLLTTDPKQRANINILVSK</sequence>
<dbReference type="SUPFAM" id="SSF56112">
    <property type="entry name" value="Protein kinase-like (PK-like)"/>
    <property type="match status" value="1"/>
</dbReference>
<keyword evidence="4" id="KW-0418">Kinase</keyword>
<keyword evidence="8" id="KW-1185">Reference proteome</keyword>
<dbReference type="PROSITE" id="PS00108">
    <property type="entry name" value="PROTEIN_KINASE_ST"/>
    <property type="match status" value="1"/>
</dbReference>
<evidence type="ECO:0000313" key="8">
    <source>
        <dbReference type="Proteomes" id="UP000241769"/>
    </source>
</evidence>
<keyword evidence="2" id="KW-0808">Transferase</keyword>
<comment type="caution">
    <text evidence="7">The sequence shown here is derived from an EMBL/GenBank/DDBJ whole genome shotgun (WGS) entry which is preliminary data.</text>
</comment>